<reference evidence="7" key="2">
    <citation type="submission" date="2021-09" db="EMBL/GenBank/DDBJ databases">
        <authorList>
            <person name="Gilroy R."/>
        </authorList>
    </citation>
    <scope>NUCLEOTIDE SEQUENCE</scope>
    <source>
        <strain evidence="7">CHK171-7178</strain>
    </source>
</reference>
<dbReference type="Pfam" id="PF14833">
    <property type="entry name" value="NAD_binding_11"/>
    <property type="match status" value="1"/>
</dbReference>
<evidence type="ECO:0000259" key="5">
    <source>
        <dbReference type="Pfam" id="PF03446"/>
    </source>
</evidence>
<dbReference type="InterPro" id="IPR008927">
    <property type="entry name" value="6-PGluconate_DH-like_C_sf"/>
</dbReference>
<dbReference type="PANTHER" id="PTHR43060">
    <property type="entry name" value="3-HYDROXYISOBUTYRATE DEHYDROGENASE-LIKE 1, MITOCHONDRIAL-RELATED"/>
    <property type="match status" value="1"/>
</dbReference>
<name>A0A921G0F2_SPOPS</name>
<dbReference type="InterPro" id="IPR013328">
    <property type="entry name" value="6PGD_dom2"/>
</dbReference>
<dbReference type="GO" id="GO:0050661">
    <property type="term" value="F:NADP binding"/>
    <property type="evidence" value="ECO:0007669"/>
    <property type="project" value="InterPro"/>
</dbReference>
<reference evidence="7" key="1">
    <citation type="journal article" date="2021" name="PeerJ">
        <title>Extensive microbial diversity within the chicken gut microbiome revealed by metagenomics and culture.</title>
        <authorList>
            <person name="Gilroy R."/>
            <person name="Ravi A."/>
            <person name="Getino M."/>
            <person name="Pursley I."/>
            <person name="Horton D.L."/>
            <person name="Alikhan N.F."/>
            <person name="Baker D."/>
            <person name="Gharbi K."/>
            <person name="Hall N."/>
            <person name="Watson M."/>
            <person name="Adriaenssens E.M."/>
            <person name="Foster-Nyarko E."/>
            <person name="Jarju S."/>
            <person name="Secka A."/>
            <person name="Antonio M."/>
            <person name="Oren A."/>
            <person name="Chaudhuri R.R."/>
            <person name="La Ragione R."/>
            <person name="Hildebrand F."/>
            <person name="Pallen M.J."/>
        </authorList>
    </citation>
    <scope>NUCLEOTIDE SEQUENCE</scope>
    <source>
        <strain evidence="7">CHK171-7178</strain>
    </source>
</reference>
<dbReference type="Proteomes" id="UP000698173">
    <property type="component" value="Unassembled WGS sequence"/>
</dbReference>
<evidence type="ECO:0000313" key="7">
    <source>
        <dbReference type="EMBL" id="HJF32299.1"/>
    </source>
</evidence>
<dbReference type="Gene3D" id="1.10.1040.10">
    <property type="entry name" value="N-(1-d-carboxylethyl)-l-norvaline Dehydrogenase, domain 2"/>
    <property type="match status" value="1"/>
</dbReference>
<dbReference type="SUPFAM" id="SSF48179">
    <property type="entry name" value="6-phosphogluconate dehydrogenase C-terminal domain-like"/>
    <property type="match status" value="1"/>
</dbReference>
<dbReference type="GO" id="GO:0051287">
    <property type="term" value="F:NAD binding"/>
    <property type="evidence" value="ECO:0007669"/>
    <property type="project" value="InterPro"/>
</dbReference>
<keyword evidence="2" id="KW-0560">Oxidoreductase</keyword>
<organism evidence="7 8">
    <name type="scientific">Sporosarcina psychrophila</name>
    <name type="common">Bacillus psychrophilus</name>
    <dbReference type="NCBI Taxonomy" id="1476"/>
    <lineage>
        <taxon>Bacteria</taxon>
        <taxon>Bacillati</taxon>
        <taxon>Bacillota</taxon>
        <taxon>Bacilli</taxon>
        <taxon>Bacillales</taxon>
        <taxon>Caryophanaceae</taxon>
        <taxon>Sporosarcina</taxon>
    </lineage>
</organism>
<dbReference type="PIRSF" id="PIRSF000103">
    <property type="entry name" value="HIBADH"/>
    <property type="match status" value="1"/>
</dbReference>
<evidence type="ECO:0000256" key="4">
    <source>
        <dbReference type="PIRSR" id="PIRSR000103-1"/>
    </source>
</evidence>
<dbReference type="PANTHER" id="PTHR43060:SF15">
    <property type="entry name" value="3-HYDROXYISOBUTYRATE DEHYDROGENASE-LIKE 1, MITOCHONDRIAL-RELATED"/>
    <property type="match status" value="1"/>
</dbReference>
<proteinExistence type="inferred from homology"/>
<evidence type="ECO:0000256" key="1">
    <source>
        <dbReference type="ARBA" id="ARBA00009080"/>
    </source>
</evidence>
<accession>A0A921G0F2</accession>
<dbReference type="AlphaFoldDB" id="A0A921G0F2"/>
<keyword evidence="3" id="KW-0520">NAD</keyword>
<evidence type="ECO:0000313" key="8">
    <source>
        <dbReference type="Proteomes" id="UP000698173"/>
    </source>
</evidence>
<feature type="domain" description="6-phosphogluconate dehydrogenase NADP-binding" evidence="5">
    <location>
        <begin position="3"/>
        <end position="163"/>
    </location>
</feature>
<evidence type="ECO:0000256" key="2">
    <source>
        <dbReference type="ARBA" id="ARBA00023002"/>
    </source>
</evidence>
<comment type="caution">
    <text evidence="7">The sequence shown here is derived from an EMBL/GenBank/DDBJ whole genome shotgun (WGS) entry which is preliminary data.</text>
</comment>
<dbReference type="Pfam" id="PF03446">
    <property type="entry name" value="NAD_binding_2"/>
    <property type="match status" value="1"/>
</dbReference>
<sequence>MKRIGVVGCGLMGYGIATNLVRNEYEVTVYDTNPEAVARVVNEGADAAKTIQELAKWSEVLILSLPSTTLVEHVLLHMEEGVLDNLNRGSVVLDMSTNDVARTRRLAETARKSGVEYFDCPVSGGPDGARSGTLTIMVGGSKEKFPEISSVLQTMGKYIEYIGESGAGQIVKLCNNMVVGGIISLLGEALLTGEKAGISKEKLAELFQKGSGQTKVMDVFGPNIIHGTFDDVKFSLANMLKDLHLYRNLAEDEGVPTSISAEALQLFTVASYLGADQRDSTAVAELLTHQVRT</sequence>
<evidence type="ECO:0000256" key="3">
    <source>
        <dbReference type="ARBA" id="ARBA00023027"/>
    </source>
</evidence>
<gene>
    <name evidence="7" type="ORF">K8V56_11075</name>
</gene>
<dbReference type="InterPro" id="IPR029154">
    <property type="entry name" value="HIBADH-like_NADP-bd"/>
</dbReference>
<dbReference type="InterPro" id="IPR036291">
    <property type="entry name" value="NAD(P)-bd_dom_sf"/>
</dbReference>
<protein>
    <submittedName>
        <fullName evidence="7">NAD(P)-dependent oxidoreductase</fullName>
    </submittedName>
</protein>
<evidence type="ECO:0000259" key="6">
    <source>
        <dbReference type="Pfam" id="PF14833"/>
    </source>
</evidence>
<comment type="similarity">
    <text evidence="1">Belongs to the HIBADH-related family.</text>
</comment>
<dbReference type="InterPro" id="IPR006115">
    <property type="entry name" value="6PGDH_NADP-bd"/>
</dbReference>
<dbReference type="EMBL" id="DYWT01000183">
    <property type="protein sequence ID" value="HJF32299.1"/>
    <property type="molecule type" value="Genomic_DNA"/>
</dbReference>
<dbReference type="Gene3D" id="3.40.50.720">
    <property type="entry name" value="NAD(P)-binding Rossmann-like Domain"/>
    <property type="match status" value="1"/>
</dbReference>
<dbReference type="InterPro" id="IPR015815">
    <property type="entry name" value="HIBADH-related"/>
</dbReference>
<feature type="active site" evidence="4">
    <location>
        <position position="172"/>
    </location>
</feature>
<dbReference type="GO" id="GO:0016491">
    <property type="term" value="F:oxidoreductase activity"/>
    <property type="evidence" value="ECO:0007669"/>
    <property type="project" value="UniProtKB-KW"/>
</dbReference>
<feature type="domain" description="3-hydroxyisobutyrate dehydrogenase-like NAD-binding" evidence="6">
    <location>
        <begin position="166"/>
        <end position="286"/>
    </location>
</feature>
<dbReference type="SUPFAM" id="SSF51735">
    <property type="entry name" value="NAD(P)-binding Rossmann-fold domains"/>
    <property type="match status" value="1"/>
</dbReference>